<evidence type="ECO:0000256" key="42">
    <source>
        <dbReference type="ARBA" id="ARBA00048872"/>
    </source>
</evidence>
<evidence type="ECO:0000256" key="3">
    <source>
        <dbReference type="ARBA" id="ARBA00013274"/>
    </source>
</evidence>
<proteinExistence type="inferred from homology"/>
<evidence type="ECO:0000256" key="32">
    <source>
        <dbReference type="ARBA" id="ARBA00048058"/>
    </source>
</evidence>
<evidence type="ECO:0000256" key="31">
    <source>
        <dbReference type="ARBA" id="ARBA00048049"/>
    </source>
</evidence>
<comment type="catalytic activity">
    <reaction evidence="32">
        <text>1,2-di-(9Z-octadecenoyl)-sn-glycero-3-phosphocholine + H2O = 1-(9Z-octadecenoyl)-sn-glycero-3-phosphocholine + (9Z)-octadecenoate + H(+)</text>
        <dbReference type="Rhea" id="RHEA:40923"/>
        <dbReference type="ChEBI" id="CHEBI:15377"/>
        <dbReference type="ChEBI" id="CHEBI:15378"/>
        <dbReference type="ChEBI" id="CHEBI:28610"/>
        <dbReference type="ChEBI" id="CHEBI:30823"/>
        <dbReference type="ChEBI" id="CHEBI:74669"/>
    </reaction>
    <physiologicalReaction direction="left-to-right" evidence="32">
        <dbReference type="Rhea" id="RHEA:40924"/>
    </physiologicalReaction>
</comment>
<evidence type="ECO:0000256" key="2">
    <source>
        <dbReference type="ARBA" id="ARBA00009979"/>
    </source>
</evidence>
<organism evidence="49 50">
    <name type="scientific">Gallus gallus</name>
    <name type="common">Chicken</name>
    <dbReference type="NCBI Taxonomy" id="9031"/>
    <lineage>
        <taxon>Eukaryota</taxon>
        <taxon>Metazoa</taxon>
        <taxon>Chordata</taxon>
        <taxon>Craniata</taxon>
        <taxon>Vertebrata</taxon>
        <taxon>Euteleostomi</taxon>
        <taxon>Archelosauria</taxon>
        <taxon>Archosauria</taxon>
        <taxon>Dinosauria</taxon>
        <taxon>Saurischia</taxon>
        <taxon>Theropoda</taxon>
        <taxon>Coelurosauria</taxon>
        <taxon>Aves</taxon>
        <taxon>Neognathae</taxon>
        <taxon>Galloanserae</taxon>
        <taxon>Galliformes</taxon>
        <taxon>Phasianidae</taxon>
        <taxon>Phasianinae</taxon>
        <taxon>Gallus</taxon>
    </lineage>
</organism>
<comment type="catalytic activity">
    <reaction evidence="34">
        <text>1-hexadecanoyl-2-(9Z,12Z-octadecadienoyl)-sn-glycero-3-phosphocholine + H2O = 2-(9Z,12Z-octadecadienoyl)-sn-glycero-3-phosphocholine + hexadecanoate + H(+)</text>
        <dbReference type="Rhea" id="RHEA:40971"/>
        <dbReference type="ChEBI" id="CHEBI:7896"/>
        <dbReference type="ChEBI" id="CHEBI:15377"/>
        <dbReference type="ChEBI" id="CHEBI:15378"/>
        <dbReference type="ChEBI" id="CHEBI:73002"/>
        <dbReference type="ChEBI" id="CHEBI:76084"/>
    </reaction>
    <physiologicalReaction direction="left-to-right" evidence="34">
        <dbReference type="Rhea" id="RHEA:40972"/>
    </physiologicalReaction>
</comment>
<evidence type="ECO:0000256" key="33">
    <source>
        <dbReference type="ARBA" id="ARBA00048227"/>
    </source>
</evidence>
<evidence type="ECO:0000256" key="17">
    <source>
        <dbReference type="ARBA" id="ARBA00023369"/>
    </source>
</evidence>
<comment type="catalytic activity">
    <reaction evidence="19">
        <text>a 1,2-diacyl-sn-glycero-3-phosphocholine + H2O = a 1-acyl-sn-glycero-3-phosphocholine + a fatty acid + H(+)</text>
        <dbReference type="Rhea" id="RHEA:15801"/>
        <dbReference type="ChEBI" id="CHEBI:15377"/>
        <dbReference type="ChEBI" id="CHEBI:15378"/>
        <dbReference type="ChEBI" id="CHEBI:28868"/>
        <dbReference type="ChEBI" id="CHEBI:57643"/>
        <dbReference type="ChEBI" id="CHEBI:58168"/>
        <dbReference type="EC" id="3.1.1.4"/>
    </reaction>
    <physiologicalReaction direction="left-to-right" evidence="19">
        <dbReference type="Rhea" id="RHEA:15802"/>
    </physiologicalReaction>
</comment>
<feature type="compositionally biased region" description="Polar residues" evidence="47">
    <location>
        <begin position="1081"/>
        <end position="1103"/>
    </location>
</feature>
<evidence type="ECO:0000256" key="28">
    <source>
        <dbReference type="ARBA" id="ARBA00047459"/>
    </source>
</evidence>
<comment type="catalytic activity">
    <reaction evidence="41">
        <text>1,3-dihexadecanoyl-2-(9Z-octadecenoyl)glycerol + H2O = 1,3-dihexadecanoylglycerol + (9Z)-octadecenoate + H(+)</text>
        <dbReference type="Rhea" id="RHEA:40983"/>
        <dbReference type="ChEBI" id="CHEBI:15377"/>
        <dbReference type="ChEBI" id="CHEBI:15378"/>
        <dbReference type="ChEBI" id="CHEBI:30823"/>
        <dbReference type="ChEBI" id="CHEBI:75688"/>
        <dbReference type="ChEBI" id="CHEBI:77619"/>
    </reaction>
    <physiologicalReaction direction="left-to-right" evidence="41">
        <dbReference type="Rhea" id="RHEA:40984"/>
    </physiologicalReaction>
</comment>
<dbReference type="PANTHER" id="PTHR21325">
    <property type="entry name" value="PHOSPHOLIPASE B, PLB1"/>
    <property type="match status" value="1"/>
</dbReference>
<comment type="catalytic activity">
    <reaction evidence="38">
        <text>1-hexadecanoyl-2-(9Z-octadecenoyl)-sn-glycero-3-phosphoethanolamine + H2O = 1-hexadecanoyl-sn-glycero-3-phosphoethanolamine + (9Z)-octadecenoate + H(+)</text>
        <dbReference type="Rhea" id="RHEA:40911"/>
        <dbReference type="ChEBI" id="CHEBI:15377"/>
        <dbReference type="ChEBI" id="CHEBI:15378"/>
        <dbReference type="ChEBI" id="CHEBI:30823"/>
        <dbReference type="ChEBI" id="CHEBI:73004"/>
        <dbReference type="ChEBI" id="CHEBI:73007"/>
    </reaction>
    <physiologicalReaction direction="left-to-right" evidence="38">
        <dbReference type="Rhea" id="RHEA:40912"/>
    </physiologicalReaction>
</comment>
<keyword evidence="11" id="KW-0378">Hydrolase</keyword>
<dbReference type="PROSITE" id="PS01098">
    <property type="entry name" value="LIPASE_GDSL_SER"/>
    <property type="match status" value="1"/>
</dbReference>
<evidence type="ECO:0000256" key="1">
    <source>
        <dbReference type="ARBA" id="ARBA00004247"/>
    </source>
</evidence>
<dbReference type="OrthoDB" id="10265800at2759"/>
<comment type="catalytic activity">
    <reaction evidence="25">
        <text>1-hexadecanoyl-2-(9Z)-octadecenoyl-3-octadecanoyl-sn-glycerol + H2O = 2-(9Z-octadecenoyl)-3-octadecanoyl-sn-glycerol + hexadecanoate + H(+)</text>
        <dbReference type="Rhea" id="RHEA:41107"/>
        <dbReference type="ChEBI" id="CHEBI:7896"/>
        <dbReference type="ChEBI" id="CHEBI:15377"/>
        <dbReference type="ChEBI" id="CHEBI:15378"/>
        <dbReference type="ChEBI" id="CHEBI:75558"/>
        <dbReference type="ChEBI" id="CHEBI:77623"/>
    </reaction>
    <physiologicalReaction direction="left-to-right" evidence="25">
        <dbReference type="Rhea" id="RHEA:41108"/>
    </physiologicalReaction>
</comment>
<dbReference type="GO" id="GO:2000344">
    <property type="term" value="P:positive regulation of acrosome reaction"/>
    <property type="evidence" value="ECO:0007669"/>
    <property type="project" value="Ensembl"/>
</dbReference>
<dbReference type="InterPro" id="IPR001087">
    <property type="entry name" value="GDSL"/>
</dbReference>
<comment type="catalytic activity">
    <reaction evidence="37">
        <text>a 1-acyl-sn-glycero-3-phosphocholine + H2O = sn-glycerol 3-phosphocholine + a fatty acid + H(+)</text>
        <dbReference type="Rhea" id="RHEA:15177"/>
        <dbReference type="ChEBI" id="CHEBI:15377"/>
        <dbReference type="ChEBI" id="CHEBI:15378"/>
        <dbReference type="ChEBI" id="CHEBI:16870"/>
        <dbReference type="ChEBI" id="CHEBI:28868"/>
        <dbReference type="ChEBI" id="CHEBI:58168"/>
        <dbReference type="EC" id="3.1.1.5"/>
    </reaction>
    <physiologicalReaction direction="left-to-right" evidence="37">
        <dbReference type="Rhea" id="RHEA:15178"/>
    </physiologicalReaction>
</comment>
<accession>A0A8V0Z5J2</accession>
<reference evidence="49" key="1">
    <citation type="submission" date="2020-11" db="EMBL/GenBank/DDBJ databases">
        <title>Gallus gallus (Chicken) genome, bGalGal1, GRCg7b, maternal haplotype autosomes + Z &amp; W.</title>
        <authorList>
            <person name="Warren W."/>
            <person name="Formenti G."/>
            <person name="Fedrigo O."/>
            <person name="Haase B."/>
            <person name="Mountcastle J."/>
            <person name="Balacco J."/>
            <person name="Tracey A."/>
            <person name="Schneider V."/>
            <person name="Okimoto R."/>
            <person name="Cheng H."/>
            <person name="Hawken R."/>
            <person name="Howe K."/>
            <person name="Jarvis E.D."/>
        </authorList>
    </citation>
    <scope>NUCLEOTIDE SEQUENCE [LARGE SCALE GENOMIC DNA]</scope>
    <source>
        <strain evidence="49">Broiler</strain>
    </source>
</reference>
<evidence type="ECO:0000256" key="25">
    <source>
        <dbReference type="ARBA" id="ARBA00047324"/>
    </source>
</evidence>
<comment type="catalytic activity">
    <reaction evidence="29">
        <text>2,3-di-(9Z)-octadecenoyl-sn-glycerol + H2O = 3-(9Z-octadecenoyl)-sn-glycerol + (9Z)-octadecenoate + H(+)</text>
        <dbReference type="Rhea" id="RHEA:42604"/>
        <dbReference type="ChEBI" id="CHEBI:15377"/>
        <dbReference type="ChEBI" id="CHEBI:15378"/>
        <dbReference type="ChEBI" id="CHEBI:30823"/>
        <dbReference type="ChEBI" id="CHEBI:75824"/>
        <dbReference type="ChEBI" id="CHEBI:75938"/>
    </reaction>
    <physiologicalReaction direction="left-to-right" evidence="29">
        <dbReference type="Rhea" id="RHEA:42605"/>
    </physiologicalReaction>
</comment>
<keyword evidence="14 48" id="KW-0472">Membrane</keyword>
<evidence type="ECO:0000313" key="50">
    <source>
        <dbReference type="Proteomes" id="UP000000539"/>
    </source>
</evidence>
<comment type="catalytic activity">
    <reaction evidence="17">
        <text>a triacylglycerol + H2O = a diacylglycerol + a fatty acid + H(+)</text>
        <dbReference type="Rhea" id="RHEA:12044"/>
        <dbReference type="ChEBI" id="CHEBI:15377"/>
        <dbReference type="ChEBI" id="CHEBI:15378"/>
        <dbReference type="ChEBI" id="CHEBI:17855"/>
        <dbReference type="ChEBI" id="CHEBI:18035"/>
        <dbReference type="ChEBI" id="CHEBI:28868"/>
        <dbReference type="EC" id="3.1.1.3"/>
    </reaction>
    <physiologicalReaction direction="left-to-right" evidence="17">
        <dbReference type="Rhea" id="RHEA:12045"/>
    </physiologicalReaction>
</comment>
<comment type="similarity">
    <text evidence="2">Belongs to the 'GDSL' lipolytic enzyme family. Phospholipase B1 subfamily.</text>
</comment>
<evidence type="ECO:0000256" key="9">
    <source>
        <dbReference type="ARBA" id="ARBA00022729"/>
    </source>
</evidence>
<evidence type="ECO:0000256" key="48">
    <source>
        <dbReference type="SAM" id="Phobius"/>
    </source>
</evidence>
<evidence type="ECO:0000256" key="36">
    <source>
        <dbReference type="ARBA" id="ARBA00048386"/>
    </source>
</evidence>
<dbReference type="InterPro" id="IPR038885">
    <property type="entry name" value="PLB1"/>
</dbReference>
<evidence type="ECO:0000256" key="15">
    <source>
        <dbReference type="ARBA" id="ARBA00023180"/>
    </source>
</evidence>
<dbReference type="EC" id="3.1.1.3" evidence="5"/>
<keyword evidence="16" id="KW-1208">Phospholipid metabolism</keyword>
<dbReference type="GO" id="GO:0004622">
    <property type="term" value="F:phosphatidylcholine lysophospholipase activity"/>
    <property type="evidence" value="ECO:0000318"/>
    <property type="project" value="GO_Central"/>
</dbReference>
<evidence type="ECO:0000256" key="8">
    <source>
        <dbReference type="ARBA" id="ARBA00022692"/>
    </source>
</evidence>
<feature type="compositionally biased region" description="Polar residues" evidence="47">
    <location>
        <begin position="1064"/>
        <end position="1074"/>
    </location>
</feature>
<comment type="catalytic activity">
    <reaction evidence="27">
        <text>1-(9Z-octadecenoyl)-glycerol + H2O = glycerol + (9Z)-octadecenoate + H(+)</text>
        <dbReference type="Rhea" id="RHEA:38487"/>
        <dbReference type="ChEBI" id="CHEBI:15377"/>
        <dbReference type="ChEBI" id="CHEBI:15378"/>
        <dbReference type="ChEBI" id="CHEBI:17754"/>
        <dbReference type="ChEBI" id="CHEBI:30823"/>
        <dbReference type="ChEBI" id="CHEBI:75342"/>
    </reaction>
    <physiologicalReaction direction="left-to-right" evidence="27">
        <dbReference type="Rhea" id="RHEA:38488"/>
    </physiologicalReaction>
</comment>
<evidence type="ECO:0000256" key="41">
    <source>
        <dbReference type="ARBA" id="ARBA00048869"/>
    </source>
</evidence>
<evidence type="ECO:0000256" key="23">
    <source>
        <dbReference type="ARBA" id="ARBA00033022"/>
    </source>
</evidence>
<evidence type="ECO:0000256" key="18">
    <source>
        <dbReference type="ARBA" id="ARBA00023408"/>
    </source>
</evidence>
<dbReference type="GO" id="GO:0006644">
    <property type="term" value="P:phospholipid metabolic process"/>
    <property type="evidence" value="ECO:0000318"/>
    <property type="project" value="GO_Central"/>
</dbReference>
<comment type="catalytic activity">
    <reaction evidence="26">
        <text>1,3-dihexadecanoyl-2-(9Z-octadecenoyl)glycerol + H2O = 1-hexadecanoyl-2-(9Z-octadecenoyl)-glycerol + hexadecanoate + H(+)</text>
        <dbReference type="Rhea" id="RHEA:40979"/>
        <dbReference type="ChEBI" id="CHEBI:7896"/>
        <dbReference type="ChEBI" id="CHEBI:15377"/>
        <dbReference type="ChEBI" id="CHEBI:15378"/>
        <dbReference type="ChEBI" id="CHEBI:75585"/>
        <dbReference type="ChEBI" id="CHEBI:75688"/>
    </reaction>
    <physiologicalReaction direction="left-to-right" evidence="26">
        <dbReference type="Rhea" id="RHEA:40980"/>
    </physiologicalReaction>
</comment>
<evidence type="ECO:0000256" key="26">
    <source>
        <dbReference type="ARBA" id="ARBA00047363"/>
    </source>
</evidence>
<feature type="transmembrane region" description="Helical" evidence="48">
    <location>
        <begin position="1439"/>
        <end position="1459"/>
    </location>
</feature>
<comment type="catalytic activity">
    <reaction evidence="40">
        <text>1-hexadecanoyl-2-(9Z-octadecenoyl)-sn-glycero-3-phosphocholine + H2O = 1-hexadecanoyl-sn-glycero-3-phosphocholine + (9Z)-octadecenoate + H(+)</text>
        <dbReference type="Rhea" id="RHEA:38779"/>
        <dbReference type="ChEBI" id="CHEBI:15377"/>
        <dbReference type="ChEBI" id="CHEBI:15378"/>
        <dbReference type="ChEBI" id="CHEBI:30823"/>
        <dbReference type="ChEBI" id="CHEBI:72998"/>
        <dbReference type="ChEBI" id="CHEBI:73001"/>
    </reaction>
    <physiologicalReaction direction="left-to-right" evidence="40">
        <dbReference type="Rhea" id="RHEA:38780"/>
    </physiologicalReaction>
</comment>
<evidence type="ECO:0000256" key="45">
    <source>
        <dbReference type="ARBA" id="ARBA00049372"/>
    </source>
</evidence>
<keyword evidence="7" id="KW-1003">Cell membrane</keyword>
<keyword evidence="12 48" id="KW-1133">Transmembrane helix</keyword>
<evidence type="ECO:0000256" key="34">
    <source>
        <dbReference type="ARBA" id="ARBA00048362"/>
    </source>
</evidence>
<evidence type="ECO:0000256" key="20">
    <source>
        <dbReference type="ARBA" id="ARBA00029723"/>
    </source>
</evidence>
<evidence type="ECO:0000256" key="21">
    <source>
        <dbReference type="ARBA" id="ARBA00031182"/>
    </source>
</evidence>
<evidence type="ECO:0000256" key="6">
    <source>
        <dbReference type="ARBA" id="ARBA00015133"/>
    </source>
</evidence>
<evidence type="ECO:0000256" key="43">
    <source>
        <dbReference type="ARBA" id="ARBA00048939"/>
    </source>
</evidence>
<evidence type="ECO:0000256" key="40">
    <source>
        <dbReference type="ARBA" id="ARBA00048699"/>
    </source>
</evidence>
<keyword evidence="10" id="KW-0677">Repeat</keyword>
<comment type="catalytic activity">
    <reaction evidence="46">
        <text>2-(9Z-octadecenoyl)-glycerol + H2O = glycerol + (9Z)-octadecenoate + H(+)</text>
        <dbReference type="Rhea" id="RHEA:38491"/>
        <dbReference type="ChEBI" id="CHEBI:15377"/>
        <dbReference type="ChEBI" id="CHEBI:15378"/>
        <dbReference type="ChEBI" id="CHEBI:17754"/>
        <dbReference type="ChEBI" id="CHEBI:30823"/>
        <dbReference type="ChEBI" id="CHEBI:73990"/>
    </reaction>
    <physiologicalReaction direction="left-to-right" evidence="46">
        <dbReference type="Rhea" id="RHEA:38492"/>
    </physiologicalReaction>
</comment>
<dbReference type="GO" id="GO:0004623">
    <property type="term" value="F:phospholipase A2 activity"/>
    <property type="evidence" value="ECO:0000318"/>
    <property type="project" value="GO_Central"/>
</dbReference>
<evidence type="ECO:0000256" key="29">
    <source>
        <dbReference type="ARBA" id="ARBA00048011"/>
    </source>
</evidence>
<comment type="catalytic activity">
    <reaction evidence="33">
        <text>1,2-dihexadecanoyl-sn-glycero-3-phosphocholine + H2O = 1-hexadecanoyl-sn-glycero-3-phosphocholine + hexadecanoate + H(+)</text>
        <dbReference type="Rhea" id="RHEA:41223"/>
        <dbReference type="ChEBI" id="CHEBI:7896"/>
        <dbReference type="ChEBI" id="CHEBI:15377"/>
        <dbReference type="ChEBI" id="CHEBI:15378"/>
        <dbReference type="ChEBI" id="CHEBI:72998"/>
        <dbReference type="ChEBI" id="CHEBI:72999"/>
    </reaction>
    <physiologicalReaction direction="left-to-right" evidence="33">
        <dbReference type="Rhea" id="RHEA:41224"/>
    </physiologicalReaction>
</comment>
<comment type="catalytic activity">
    <reaction evidence="43">
        <text>1-hexadecanoyl-2-(9Z)-octadecenoyl-3-octadecanoyl-sn-glycerol + H2O = 1-hexadecanoyl-3-octadecanoyl-sn-glycerol + (9Z)-octadecenoate + H(+)</text>
        <dbReference type="Rhea" id="RHEA:41103"/>
        <dbReference type="ChEBI" id="CHEBI:15377"/>
        <dbReference type="ChEBI" id="CHEBI:15378"/>
        <dbReference type="ChEBI" id="CHEBI:30823"/>
        <dbReference type="ChEBI" id="CHEBI:77623"/>
        <dbReference type="ChEBI" id="CHEBI:77624"/>
    </reaction>
    <physiologicalReaction direction="left-to-right" evidence="43">
        <dbReference type="Rhea" id="RHEA:41104"/>
    </physiologicalReaction>
</comment>
<evidence type="ECO:0000256" key="5">
    <source>
        <dbReference type="ARBA" id="ARBA00013279"/>
    </source>
</evidence>
<reference evidence="49" key="2">
    <citation type="submission" date="2025-08" db="UniProtKB">
        <authorList>
            <consortium name="Ensembl"/>
        </authorList>
    </citation>
    <scope>IDENTIFICATION</scope>
    <source>
        <strain evidence="49">broiler</strain>
    </source>
</reference>
<sequence length="1483" mass="165265">MADIPQAEVVEVFCNKPTARSDGKTDGLLEEQGKLKALGSFQFSCGHVTSPETPSSSVHALRPADIKVVTAIGSLQTPLGSSIYHEDLLQSTGRSLPEVTVEILAALISSFNPSVLHQSPLPGTMGAASDGQTTSLLDQAGEIVKLMKENQMMDFQNDWKLITVFFSAENPCSSCASTQPKNCILDNLEKLQEVLDFLYKEVPKAFVNLVDSTEMTTSFLMCHDPQNASNSTGNQCNCIHKHSMLNYNILRWSYQDAWEKLLKSKRYDQKDNFTVVLQPSLQETNLLLSLSRDGFFSTSKTQVETLEEDYTFMALSLWKNMLEPVGQKKPYDFTELHQVQCPSQENPYLFTYRNSNYSLFQEISNTKETLQERSYGTNVPCFNQGPSDTVPDSVHKLRPADIRVIAALGDSITAGNGAASNPHDVLDVLTQYRGISWSVGGNENISTVTTLANILREFNPSLIGYSTGTGTQTTENAALNQAVAGAQAEDVPAQVRRLVDRMMNDSRINMQSDWKLITLFIGGNDLCKFCEDPIRYSPENYTYNIQVALDMLHKEVPRAFVNLVTILSITSLRELYAEKNVSCPRLLMRILCPCVLDYDENSSEYKQLIYFNKRYQERTRELVESGRYDTREDFTVVVQPFLTHISMPKTQEGFPDNSYFAPDCFHFSQKSHSQAARGLWNNMVEPVGKKTDDQQMENEIVLKCPSEAEPFLRTYKNSNYTYPNQTPNYGSQLLCEDRSPSSPSPTSVHSLKPADVNIIAALGDSLTAGTGIASYSLMDLATQFRGLSWSIGGDDSLENVTTLPNIFREFNAKIEGYSTGTGSENDPNAFLNQAVPGAQAEHLPAQARALLKLMKTDSRIDFSADWKIITVHIGGNDLCNYCKDPDHYSAVNFTSRIQETLDILHEQVPRALVSLVGVMDILHMRQIFVDTEVQCPTYMSDYLCSCVLTGEENSENLTMVREATKAYQLGIQRLVESGRYDTHDNFTVVIQTSFQNPKIPLDQDGHPDISYFAPDCFHPSQKGHSQLAKALWNAMLQPVGQKSDSFDFTADIVLSCPTQNNSFLSTNKNSNNANPPVLPTSEPTENWGSDLSCSEKTPSSRVPTSVHELQPSDIKVIGALGDSLTTAAGACTTDPQVDWRGCSWSIGGDGTLETQTTLPNILKKFSPNLFGFSTGSSKEAAGFNVAERGATSGNMPTQARELVELMRSSSKINFKEDWKLITIFIGGNDLCQYCLDKEAYSVQNYVKHLQDTLDIFYTELPRVFINMVEILEISGLRQVAASSSECVLTEENLCPCFLNPKENSSDLQEIKRVNRDFQAEALQLVNSGRYEQREDFAVVVQPFFRNTILPLDSNGKPDLSFFAADCFHFSEKGYAEMAVALWNNMMEPVGEKQTYNNFTYDRSKLKCPNSEKPFLSTLRNSGFRNSALNLEKTEPSVPYWAVIVAAVAGVLVGSLFLWAMSGRRARRHRCEVDAEKNMKTTSL</sequence>
<evidence type="ECO:0000256" key="7">
    <source>
        <dbReference type="ARBA" id="ARBA00022475"/>
    </source>
</evidence>
<evidence type="ECO:0000256" key="10">
    <source>
        <dbReference type="ARBA" id="ARBA00022737"/>
    </source>
</evidence>
<comment type="catalytic activity">
    <reaction evidence="42">
        <text>1-O-hexadecyl-2-(9Z)-octadecenoyl-sn-glycero-3-phosphocholine + H2O = 1-O-hexadecyl-sn-glycero-3-phosphocholine + (9Z)-octadecenoate + H(+)</text>
        <dbReference type="Rhea" id="RHEA:40915"/>
        <dbReference type="ChEBI" id="CHEBI:15377"/>
        <dbReference type="ChEBI" id="CHEBI:15378"/>
        <dbReference type="ChEBI" id="CHEBI:30823"/>
        <dbReference type="ChEBI" id="CHEBI:34112"/>
        <dbReference type="ChEBI" id="CHEBI:64496"/>
    </reaction>
    <physiologicalReaction direction="left-to-right" evidence="42">
        <dbReference type="Rhea" id="RHEA:40916"/>
    </physiologicalReaction>
</comment>
<comment type="catalytic activity">
    <reaction evidence="45">
        <text>1,3-di-(9Z-octadecenoyl)-glycerol + H2O = 1-(9Z-octadecenoyl)-glycerol + (9Z)-octadecenoate + H(+)</text>
        <dbReference type="Rhea" id="RHEA:39939"/>
        <dbReference type="ChEBI" id="CHEBI:15377"/>
        <dbReference type="ChEBI" id="CHEBI:15378"/>
        <dbReference type="ChEBI" id="CHEBI:30823"/>
        <dbReference type="ChEBI" id="CHEBI:75342"/>
        <dbReference type="ChEBI" id="CHEBI:75735"/>
    </reaction>
    <physiologicalReaction direction="left-to-right" evidence="45">
        <dbReference type="Rhea" id="RHEA:39940"/>
    </physiologicalReaction>
</comment>
<dbReference type="InterPro" id="IPR008265">
    <property type="entry name" value="Lipase_GDSL_AS"/>
</dbReference>
<evidence type="ECO:0000256" key="30">
    <source>
        <dbReference type="ARBA" id="ARBA00048015"/>
    </source>
</evidence>
<dbReference type="GO" id="GO:0050253">
    <property type="term" value="F:retinyl-palmitate esterase activity"/>
    <property type="evidence" value="ECO:0000318"/>
    <property type="project" value="GO_Central"/>
</dbReference>
<dbReference type="Ensembl" id="ENSGALT00010048346.1">
    <property type="protein sequence ID" value="ENSGALP00010028507.1"/>
    <property type="gene ID" value="ENSGALG00010020006.1"/>
</dbReference>
<evidence type="ECO:0000256" key="37">
    <source>
        <dbReference type="ARBA" id="ARBA00048454"/>
    </source>
</evidence>
<dbReference type="GeneTree" id="ENSGT00530000063883"/>
<comment type="function">
    <text evidence="24">Calcium-independent membrane-associated phospholipase that catalyzes complete diacylation of phospholipids by hydrolyzing both sn-1 and sn-2 fatty acyl chains attached to the glycerol backbone (phospholipase B activity). Has dual phospholipase and lysophospholipase activities toward diacylphospholipids. Preferentially cleaves sn-2 ester bonds over sn-1 bonds. Acts as a lipase toward glycerolipid substrates. Hydrolyzes fatty acyl chains of diacylglycerols with preference for the sn-2 position and of triacylglycerols with not positional selectivity. May also hydrolyze long chain retinyl esters such as retinyl palmitate. May contribute to digestion of dietary phospholipids, glycerolipids and retinoids, facilitating lipid absorption at the brush border.</text>
</comment>
<evidence type="ECO:0000256" key="16">
    <source>
        <dbReference type="ARBA" id="ARBA00023264"/>
    </source>
</evidence>
<dbReference type="Pfam" id="PF00657">
    <property type="entry name" value="Lipase_GDSL"/>
    <property type="match status" value="3"/>
</dbReference>
<protein>
    <recommendedName>
        <fullName evidence="6">Phospholipase B1, membrane-associated</fullName>
        <ecNumber evidence="5">3.1.1.3</ecNumber>
        <ecNumber evidence="4">3.1.1.4</ecNumber>
        <ecNumber evidence="3">3.1.1.5</ecNumber>
    </recommendedName>
    <alternativeName>
        <fullName evidence="20">Lysophospholipase</fullName>
    </alternativeName>
    <alternativeName>
        <fullName evidence="21">Phospholipase A2</fullName>
    </alternativeName>
    <alternativeName>
        <fullName evidence="23">Phospholipase B/lipase</fullName>
    </alternativeName>
    <alternativeName>
        <fullName evidence="22">Triacylglycerol lipase</fullName>
    </alternativeName>
</protein>
<evidence type="ECO:0000256" key="22">
    <source>
        <dbReference type="ARBA" id="ARBA00031485"/>
    </source>
</evidence>
<evidence type="ECO:0000256" key="27">
    <source>
        <dbReference type="ARBA" id="ARBA00047438"/>
    </source>
</evidence>
<evidence type="ECO:0000256" key="11">
    <source>
        <dbReference type="ARBA" id="ARBA00022801"/>
    </source>
</evidence>
<dbReference type="EC" id="3.1.1.4" evidence="4"/>
<name>A0A8V0Z5J2_CHICK</name>
<evidence type="ECO:0000256" key="39">
    <source>
        <dbReference type="ARBA" id="ARBA00048656"/>
    </source>
</evidence>
<comment type="catalytic activity">
    <reaction evidence="36">
        <text>1,2,3-tri-(9Z-octadecenoyl)-glycerol + H2O = di-(9Z)-octadecenoylglycerol + (9Z)-octadecenoate + H(+)</text>
        <dbReference type="Rhea" id="RHEA:38575"/>
        <dbReference type="ChEBI" id="CHEBI:15377"/>
        <dbReference type="ChEBI" id="CHEBI:15378"/>
        <dbReference type="ChEBI" id="CHEBI:30823"/>
        <dbReference type="ChEBI" id="CHEBI:53753"/>
        <dbReference type="ChEBI" id="CHEBI:75945"/>
    </reaction>
    <physiologicalReaction direction="left-to-right" evidence="36">
        <dbReference type="Rhea" id="RHEA:38576"/>
    </physiologicalReaction>
</comment>
<comment type="catalytic activity">
    <reaction evidence="39">
        <text>1-hexadecanoyl-sn-glycero-3-phosphocholine + H2O = sn-glycerol 3-phosphocholine + hexadecanoate + H(+)</text>
        <dbReference type="Rhea" id="RHEA:40435"/>
        <dbReference type="ChEBI" id="CHEBI:7896"/>
        <dbReference type="ChEBI" id="CHEBI:15377"/>
        <dbReference type="ChEBI" id="CHEBI:15378"/>
        <dbReference type="ChEBI" id="CHEBI:16870"/>
        <dbReference type="ChEBI" id="CHEBI:72998"/>
    </reaction>
    <physiologicalReaction direction="left-to-right" evidence="39">
        <dbReference type="Rhea" id="RHEA:40436"/>
    </physiologicalReaction>
</comment>
<dbReference type="SUPFAM" id="SSF52266">
    <property type="entry name" value="SGNH hydrolase"/>
    <property type="match status" value="3"/>
</dbReference>
<evidence type="ECO:0000256" key="35">
    <source>
        <dbReference type="ARBA" id="ARBA00048374"/>
    </source>
</evidence>
<dbReference type="GO" id="GO:0031526">
    <property type="term" value="C:brush border membrane"/>
    <property type="evidence" value="ECO:0000318"/>
    <property type="project" value="GO_Central"/>
</dbReference>
<comment type="catalytic activity">
    <reaction evidence="31">
        <text>a 1-O-alkyl-2-acyl-sn-glycero-3-phosphocholine + H2O = a 1-O-alkyl-sn-glycero-3-phosphocholine + a fatty acid + H(+)</text>
        <dbReference type="Rhea" id="RHEA:36231"/>
        <dbReference type="ChEBI" id="CHEBI:15377"/>
        <dbReference type="ChEBI" id="CHEBI:15378"/>
        <dbReference type="ChEBI" id="CHEBI:28868"/>
        <dbReference type="ChEBI" id="CHEBI:30909"/>
        <dbReference type="ChEBI" id="CHEBI:36702"/>
        <dbReference type="EC" id="3.1.1.4"/>
    </reaction>
    <physiologicalReaction direction="left-to-right" evidence="31">
        <dbReference type="Rhea" id="RHEA:36232"/>
    </physiologicalReaction>
</comment>
<comment type="catalytic activity">
    <reaction evidence="28">
        <text>1-hexadecanoyl-2-(9Z)-octadecenoyl-3-octadecanoyl-sn-glycerol + H2O = 1-hexadecanoyl-2-(9Z-octadecenoyl)-sn-glycerol + octadecanoate + H(+)</text>
        <dbReference type="Rhea" id="RHEA:41111"/>
        <dbReference type="ChEBI" id="CHEBI:15377"/>
        <dbReference type="ChEBI" id="CHEBI:15378"/>
        <dbReference type="ChEBI" id="CHEBI:25629"/>
        <dbReference type="ChEBI" id="CHEBI:75466"/>
        <dbReference type="ChEBI" id="CHEBI:77623"/>
    </reaction>
    <physiologicalReaction direction="left-to-right" evidence="28">
        <dbReference type="Rhea" id="RHEA:41112"/>
    </physiologicalReaction>
</comment>
<dbReference type="CDD" id="cd01824">
    <property type="entry name" value="Phospholipase_B_like"/>
    <property type="match status" value="3"/>
</dbReference>
<keyword evidence="8 48" id="KW-0812">Transmembrane</keyword>
<dbReference type="InterPro" id="IPR036514">
    <property type="entry name" value="SGNH_hydro_sf"/>
</dbReference>
<comment type="catalytic activity">
    <reaction evidence="44">
        <text>1,2-dihexadecanoyl-sn-glycero-3-phosphocholine + 2 H2O = sn-glycerol 3-phosphocholine + 2 hexadecanoate + 2 H(+)</text>
        <dbReference type="Rhea" id="RHEA:40975"/>
        <dbReference type="ChEBI" id="CHEBI:7896"/>
        <dbReference type="ChEBI" id="CHEBI:15377"/>
        <dbReference type="ChEBI" id="CHEBI:15378"/>
        <dbReference type="ChEBI" id="CHEBI:16870"/>
        <dbReference type="ChEBI" id="CHEBI:72999"/>
    </reaction>
    <physiologicalReaction direction="left-to-right" evidence="44">
        <dbReference type="Rhea" id="RHEA:40976"/>
    </physiologicalReaction>
</comment>
<feature type="region of interest" description="Disordered" evidence="47">
    <location>
        <begin position="727"/>
        <end position="749"/>
    </location>
</feature>
<dbReference type="GO" id="GO:0004806">
    <property type="term" value="F:triacylglycerol lipase activity"/>
    <property type="evidence" value="ECO:0007669"/>
    <property type="project" value="UniProtKB-EC"/>
</dbReference>
<evidence type="ECO:0000256" key="19">
    <source>
        <dbReference type="ARBA" id="ARBA00023422"/>
    </source>
</evidence>
<dbReference type="PANTHER" id="PTHR21325:SF52">
    <property type="entry name" value="PHOSPHOLIPASE B1, MEMBRANE-ASSOCIATED"/>
    <property type="match status" value="1"/>
</dbReference>
<evidence type="ECO:0000256" key="14">
    <source>
        <dbReference type="ARBA" id="ARBA00023136"/>
    </source>
</evidence>
<evidence type="ECO:0000256" key="46">
    <source>
        <dbReference type="ARBA" id="ARBA00049461"/>
    </source>
</evidence>
<keyword evidence="50" id="KW-1185">Reference proteome</keyword>
<dbReference type="EC" id="3.1.1.5" evidence="3"/>
<comment type="catalytic activity">
    <reaction evidence="30">
        <text>1-hexadecanoyl-2-(9Z-octadecenoyl)-sn-glycero-3-phospho-(1'-sn-glycerol) + H2O = 1-hexadecanoyl-sn-glycero-3-phospho-(1'-sn-glycerol) + (9Z)-octadecenoate + H(+)</text>
        <dbReference type="Rhea" id="RHEA:40919"/>
        <dbReference type="ChEBI" id="CHEBI:15377"/>
        <dbReference type="ChEBI" id="CHEBI:15378"/>
        <dbReference type="ChEBI" id="CHEBI:30823"/>
        <dbReference type="ChEBI" id="CHEBI:72841"/>
        <dbReference type="ChEBI" id="CHEBI:75158"/>
    </reaction>
    <physiologicalReaction direction="left-to-right" evidence="30">
        <dbReference type="Rhea" id="RHEA:40920"/>
    </physiologicalReaction>
</comment>
<evidence type="ECO:0000256" key="38">
    <source>
        <dbReference type="ARBA" id="ARBA00048613"/>
    </source>
</evidence>
<evidence type="ECO:0000256" key="4">
    <source>
        <dbReference type="ARBA" id="ARBA00013278"/>
    </source>
</evidence>
<keyword evidence="9" id="KW-0732">Signal</keyword>
<feature type="region of interest" description="Disordered" evidence="47">
    <location>
        <begin position="1064"/>
        <end position="1106"/>
    </location>
</feature>
<evidence type="ECO:0000313" key="49">
    <source>
        <dbReference type="Ensembl" id="ENSGALP00010028507.1"/>
    </source>
</evidence>
<reference evidence="49" key="3">
    <citation type="submission" date="2025-09" db="UniProtKB">
        <authorList>
            <consortium name="Ensembl"/>
        </authorList>
    </citation>
    <scope>IDENTIFICATION</scope>
    <source>
        <strain evidence="49">broiler</strain>
    </source>
</reference>
<dbReference type="Gene3D" id="3.40.50.1110">
    <property type="entry name" value="SGNH hydrolase"/>
    <property type="match status" value="3"/>
</dbReference>
<keyword evidence="13" id="KW-0443">Lipid metabolism</keyword>
<evidence type="ECO:0000256" key="13">
    <source>
        <dbReference type="ARBA" id="ARBA00023098"/>
    </source>
</evidence>
<evidence type="ECO:0000256" key="12">
    <source>
        <dbReference type="ARBA" id="ARBA00022989"/>
    </source>
</evidence>
<gene>
    <name evidence="49" type="primary">PLB1</name>
</gene>
<keyword evidence="15" id="KW-0325">Glycoprotein</keyword>
<dbReference type="InterPro" id="IPR035547">
    <property type="entry name" value="Phospholipase_B"/>
</dbReference>
<evidence type="ECO:0000256" key="47">
    <source>
        <dbReference type="SAM" id="MobiDB-lite"/>
    </source>
</evidence>
<dbReference type="Proteomes" id="UP000000539">
    <property type="component" value="Chromosome 3"/>
</dbReference>
<evidence type="ECO:0000256" key="44">
    <source>
        <dbReference type="ARBA" id="ARBA00049363"/>
    </source>
</evidence>
<comment type="catalytic activity">
    <reaction evidence="35">
        <text>1-octadecanoyl-2-(9Z,12Z)-octadecadienoyl-sn-glycerol + H2O = 1-octadecanoyl-sn-glycerol + (9Z,12Z)-octadecadienoate + H(+)</text>
        <dbReference type="Rhea" id="RHEA:40927"/>
        <dbReference type="ChEBI" id="CHEBI:15377"/>
        <dbReference type="ChEBI" id="CHEBI:15378"/>
        <dbReference type="ChEBI" id="CHEBI:30245"/>
        <dbReference type="ChEBI" id="CHEBI:75550"/>
        <dbReference type="ChEBI" id="CHEBI:77097"/>
    </reaction>
    <physiologicalReaction direction="left-to-right" evidence="35">
        <dbReference type="Rhea" id="RHEA:40928"/>
    </physiologicalReaction>
</comment>
<evidence type="ECO:0000256" key="24">
    <source>
        <dbReference type="ARBA" id="ARBA00045916"/>
    </source>
</evidence>
<comment type="subcellular location">
    <subcellularLocation>
        <location evidence="1">Apical cell membrane</location>
        <topology evidence="1">Single-pass type I membrane protein</topology>
    </subcellularLocation>
</comment>
<comment type="catalytic activity">
    <reaction evidence="18">
        <text>1-hexadecanoyl-2-(9Z,12Z-octadecadienoyl)-sn-glycero-3-phosphocholine + H2O = (9Z,12Z)-octadecadienoate + 1-hexadecanoyl-sn-glycero-3-phosphocholine + H(+)</text>
        <dbReference type="Rhea" id="RHEA:40811"/>
        <dbReference type="ChEBI" id="CHEBI:15377"/>
        <dbReference type="ChEBI" id="CHEBI:15378"/>
        <dbReference type="ChEBI" id="CHEBI:30245"/>
        <dbReference type="ChEBI" id="CHEBI:72998"/>
        <dbReference type="ChEBI" id="CHEBI:73002"/>
    </reaction>
    <physiologicalReaction direction="left-to-right" evidence="18">
        <dbReference type="Rhea" id="RHEA:40812"/>
    </physiologicalReaction>
</comment>